<name>A0A9P4NTN8_9PEZI</name>
<gene>
    <name evidence="2" type="ORF">EJ08DRAFT_586056</name>
</gene>
<protein>
    <submittedName>
        <fullName evidence="2">Uncharacterized protein</fullName>
    </submittedName>
</protein>
<dbReference type="AlphaFoldDB" id="A0A9P4NTN8"/>
<sequence length="248" mass="26726">MRYSSVILALPALSLAQQQVPLVDQLKGWFNKATEVVQGYVPTSVPSTVPEAVNAGAAGVASTAVQPLNLANYKQVLSPSAKAAQNAGPEEVLLYITGSNKTCYGLCDKADAAWNKAAAVLAATSSPPKLARLDCEVDGVLCNMWSAGPPAIYHFLLPETLADQSKPATTARFIQLNRTEITASDITELSTKEKYKETTPYEGLFHPIDGLLATTGANLPYGYVFWALNKMPSWLPMILISFVSRRFM</sequence>
<evidence type="ECO:0000313" key="3">
    <source>
        <dbReference type="Proteomes" id="UP000800235"/>
    </source>
</evidence>
<dbReference type="Proteomes" id="UP000800235">
    <property type="component" value="Unassembled WGS sequence"/>
</dbReference>
<keyword evidence="3" id="KW-1185">Reference proteome</keyword>
<evidence type="ECO:0000313" key="2">
    <source>
        <dbReference type="EMBL" id="KAF2431994.1"/>
    </source>
</evidence>
<organism evidence="2 3">
    <name type="scientific">Tothia fuscella</name>
    <dbReference type="NCBI Taxonomy" id="1048955"/>
    <lineage>
        <taxon>Eukaryota</taxon>
        <taxon>Fungi</taxon>
        <taxon>Dikarya</taxon>
        <taxon>Ascomycota</taxon>
        <taxon>Pezizomycotina</taxon>
        <taxon>Dothideomycetes</taxon>
        <taxon>Pleosporomycetidae</taxon>
        <taxon>Venturiales</taxon>
        <taxon>Cylindrosympodiaceae</taxon>
        <taxon>Tothia</taxon>
    </lineage>
</organism>
<dbReference type="OrthoDB" id="1733656at2759"/>
<feature type="signal peptide" evidence="1">
    <location>
        <begin position="1"/>
        <end position="16"/>
    </location>
</feature>
<proteinExistence type="predicted"/>
<feature type="chain" id="PRO_5040139327" evidence="1">
    <location>
        <begin position="17"/>
        <end position="248"/>
    </location>
</feature>
<comment type="caution">
    <text evidence="2">The sequence shown here is derived from an EMBL/GenBank/DDBJ whole genome shotgun (WGS) entry which is preliminary data.</text>
</comment>
<reference evidence="2" key="1">
    <citation type="journal article" date="2020" name="Stud. Mycol.">
        <title>101 Dothideomycetes genomes: a test case for predicting lifestyles and emergence of pathogens.</title>
        <authorList>
            <person name="Haridas S."/>
            <person name="Albert R."/>
            <person name="Binder M."/>
            <person name="Bloem J."/>
            <person name="Labutti K."/>
            <person name="Salamov A."/>
            <person name="Andreopoulos B."/>
            <person name="Baker S."/>
            <person name="Barry K."/>
            <person name="Bills G."/>
            <person name="Bluhm B."/>
            <person name="Cannon C."/>
            <person name="Castanera R."/>
            <person name="Culley D."/>
            <person name="Daum C."/>
            <person name="Ezra D."/>
            <person name="Gonzalez J."/>
            <person name="Henrissat B."/>
            <person name="Kuo A."/>
            <person name="Liang C."/>
            <person name="Lipzen A."/>
            <person name="Lutzoni F."/>
            <person name="Magnuson J."/>
            <person name="Mondo S."/>
            <person name="Nolan M."/>
            <person name="Ohm R."/>
            <person name="Pangilinan J."/>
            <person name="Park H.-J."/>
            <person name="Ramirez L."/>
            <person name="Alfaro M."/>
            <person name="Sun H."/>
            <person name="Tritt A."/>
            <person name="Yoshinaga Y."/>
            <person name="Zwiers L.-H."/>
            <person name="Turgeon B."/>
            <person name="Goodwin S."/>
            <person name="Spatafora J."/>
            <person name="Crous P."/>
            <person name="Grigoriev I."/>
        </authorList>
    </citation>
    <scope>NUCLEOTIDE SEQUENCE</scope>
    <source>
        <strain evidence="2">CBS 130266</strain>
    </source>
</reference>
<evidence type="ECO:0000256" key="1">
    <source>
        <dbReference type="SAM" id="SignalP"/>
    </source>
</evidence>
<accession>A0A9P4NTN8</accession>
<dbReference type="EMBL" id="MU007028">
    <property type="protein sequence ID" value="KAF2431994.1"/>
    <property type="molecule type" value="Genomic_DNA"/>
</dbReference>
<keyword evidence="1" id="KW-0732">Signal</keyword>